<keyword evidence="1" id="KW-1133">Transmembrane helix</keyword>
<protein>
    <submittedName>
        <fullName evidence="2">Uncharacterized protein</fullName>
    </submittedName>
</protein>
<organism evidence="2 3">
    <name type="scientific">Achromobacter phage JWX</name>
    <dbReference type="NCBI Taxonomy" id="1589746"/>
    <lineage>
        <taxon>Viruses</taxon>
        <taxon>Duplodnaviria</taxon>
        <taxon>Heunggongvirae</taxon>
        <taxon>Uroviricota</taxon>
        <taxon>Caudoviricetes</taxon>
        <taxon>Steinhofvirus</taxon>
        <taxon>Steinhofvirus JWX</taxon>
    </lineage>
</organism>
<dbReference type="KEGG" id="vg:26623442"/>
<dbReference type="RefSeq" id="YP_009196218.1">
    <property type="nucleotide sequence ID" value="NC_028768.1"/>
</dbReference>
<name>A0A0B5A4A8_9CAUD</name>
<dbReference type="EMBL" id="KP202969">
    <property type="protein sequence ID" value="AJD82799.1"/>
    <property type="molecule type" value="Genomic_DNA"/>
</dbReference>
<gene>
    <name evidence="2" type="ORF">JWX_00033</name>
</gene>
<evidence type="ECO:0000256" key="1">
    <source>
        <dbReference type="SAM" id="Phobius"/>
    </source>
</evidence>
<evidence type="ECO:0000313" key="3">
    <source>
        <dbReference type="Proteomes" id="UP000031727"/>
    </source>
</evidence>
<feature type="transmembrane region" description="Helical" evidence="1">
    <location>
        <begin position="24"/>
        <end position="45"/>
    </location>
</feature>
<dbReference type="GeneID" id="26623442"/>
<reference evidence="2 3" key="1">
    <citation type="submission" date="2014-11" db="EMBL/GenBank/DDBJ databases">
        <title>Characterization and genome comparisons of three Achromobacter phages of the Siphoviridae family.</title>
        <authorList>
            <person name="Dreiseikelmann B."/>
            <person name="Bunk B."/>
            <person name="Rohde M."/>
            <person name="Wittmann J."/>
        </authorList>
    </citation>
    <scope>NUCLEOTIDE SEQUENCE [LARGE SCALE GENOMIC DNA]</scope>
</reference>
<proteinExistence type="predicted"/>
<sequence length="106" mass="11489">MSNKINRALCRFGVKHPAVLERTYFWLMMSISVLAGVGFTLAMLGGKSIVDQERMQQVYDDSITAIRAEADARVKDANAKLDAILNRIPPNVVNSAVKGAGLGSKP</sequence>
<keyword evidence="1" id="KW-0812">Transmembrane</keyword>
<dbReference type="Proteomes" id="UP000031727">
    <property type="component" value="Segment"/>
</dbReference>
<accession>A0A0B5A4A8</accession>
<keyword evidence="3" id="KW-1185">Reference proteome</keyword>
<evidence type="ECO:0000313" key="2">
    <source>
        <dbReference type="EMBL" id="AJD82799.1"/>
    </source>
</evidence>
<keyword evidence="1" id="KW-0472">Membrane</keyword>